<dbReference type="GO" id="GO:0070823">
    <property type="term" value="C:HDA1 complex"/>
    <property type="evidence" value="ECO:0007669"/>
    <property type="project" value="InterPro"/>
</dbReference>
<feature type="coiled-coil region" evidence="1">
    <location>
        <begin position="327"/>
        <end position="354"/>
    </location>
</feature>
<name>A0AA43TVI3_9LECA</name>
<reference evidence="3" key="1">
    <citation type="journal article" date="2023" name="Genome Biol. Evol.">
        <title>First Whole Genome Sequence and Flow Cytometry Genome Size Data for the Lichen-Forming Fungus Ramalina farinacea (Ascomycota).</title>
        <authorList>
            <person name="Llewellyn T."/>
            <person name="Mian S."/>
            <person name="Hill R."/>
            <person name="Leitch I.J."/>
            <person name="Gaya E."/>
        </authorList>
    </citation>
    <scope>NUCLEOTIDE SEQUENCE</scope>
    <source>
        <strain evidence="3">LIQ254RAFAR</strain>
    </source>
</reference>
<dbReference type="Proteomes" id="UP001161017">
    <property type="component" value="Unassembled WGS sequence"/>
</dbReference>
<evidence type="ECO:0000313" key="3">
    <source>
        <dbReference type="EMBL" id="MDI1485732.1"/>
    </source>
</evidence>
<feature type="region of interest" description="Disordered" evidence="2">
    <location>
        <begin position="548"/>
        <end position="601"/>
    </location>
</feature>
<evidence type="ECO:0000256" key="1">
    <source>
        <dbReference type="SAM" id="Coils"/>
    </source>
</evidence>
<proteinExistence type="predicted"/>
<organism evidence="3 4">
    <name type="scientific">Ramalina farinacea</name>
    <dbReference type="NCBI Taxonomy" id="258253"/>
    <lineage>
        <taxon>Eukaryota</taxon>
        <taxon>Fungi</taxon>
        <taxon>Dikarya</taxon>
        <taxon>Ascomycota</taxon>
        <taxon>Pezizomycotina</taxon>
        <taxon>Lecanoromycetes</taxon>
        <taxon>OSLEUM clade</taxon>
        <taxon>Lecanoromycetidae</taxon>
        <taxon>Lecanorales</taxon>
        <taxon>Lecanorineae</taxon>
        <taxon>Ramalinaceae</taxon>
        <taxon>Ramalina</taxon>
    </lineage>
</organism>
<dbReference type="InterPro" id="IPR038609">
    <property type="entry name" value="HDA1_su2/3_sf"/>
</dbReference>
<dbReference type="InterPro" id="IPR021006">
    <property type="entry name" value="Hda2/3"/>
</dbReference>
<keyword evidence="1" id="KW-0175">Coiled coil</keyword>
<dbReference type="EMBL" id="JAPUFD010000002">
    <property type="protein sequence ID" value="MDI1485732.1"/>
    <property type="molecule type" value="Genomic_DNA"/>
</dbReference>
<dbReference type="Gene3D" id="3.40.50.12360">
    <property type="match status" value="1"/>
</dbReference>
<dbReference type="AlphaFoldDB" id="A0AA43TVI3"/>
<evidence type="ECO:0000256" key="2">
    <source>
        <dbReference type="SAM" id="MobiDB-lite"/>
    </source>
</evidence>
<comment type="caution">
    <text evidence="3">The sequence shown here is derived from an EMBL/GenBank/DDBJ whole genome shotgun (WGS) entry which is preliminary data.</text>
</comment>
<evidence type="ECO:0000313" key="4">
    <source>
        <dbReference type="Proteomes" id="UP001161017"/>
    </source>
</evidence>
<keyword evidence="4" id="KW-1185">Reference proteome</keyword>
<sequence length="601" mass="68375">MEENPVKRKTIEQINTLLDEVSKVTNHIDLLGSGPSNQDDLDPKAEADYAETCSDKFKFLRHLIDRTRNIDLNICIVANRGPLMNIIRVFLTALEVKWLTWDEGSHFEVGSHESNLKILLVASDLEGTEKEPPLADLVVGFDETFDHQKLQIKSRKATSPPILRLVVYASLEHIDLCISRSLDPVERFRRLVFPLLQTQQRVGSIRDVKPEYLADIIATSFDNSQTGNAERTWRLPPIQSIEGIAFMESDSTFSEAQSDVLDDYRSSGPVRYWPNPIPPAIKAESRQRGKRAHDIEWGDSLMKQAKKQKIAQDNNAAPVHEQVQQYSKNLEFLLQEARSRMKTVESELNKKNAQAKDMQLWASIRQHDYEKLREDLSQTQLLYSRAATDLQKGHAAFQDMRARYDRHVASHNALNNQYMSLKATIDGNPNTQNAIAARNFINQDVLLGENNKLKKDINSVNEQLGYTRSVYQEANAMVMELTSQIQPLEREVQDLRRRQEDNVAEYRRRRDEDATQELSKEVRLLKTQLAQRENTIRKFEADITELKRGRAGVQTRGSSVQPRSPARGGSRGVSPAAGLLNAQGGHAMARTGSGRNNRFRD</sequence>
<protein>
    <submittedName>
        <fullName evidence="3">Uncharacterized protein</fullName>
    </submittedName>
</protein>
<gene>
    <name evidence="3" type="ORF">OHK93_003921</name>
</gene>
<accession>A0AA43TVI3</accession>
<dbReference type="Pfam" id="PF11496">
    <property type="entry name" value="HDA2-3"/>
    <property type="match status" value="1"/>
</dbReference>